<dbReference type="OrthoDB" id="9807941at2"/>
<feature type="binding site" evidence="7">
    <location>
        <position position="99"/>
    </location>
    <ligand>
        <name>[2Fe-2S] cluster</name>
        <dbReference type="ChEBI" id="CHEBI:190135"/>
    </ligand>
</feature>
<dbReference type="eggNOG" id="COG1905">
    <property type="taxonomic scope" value="Bacteria"/>
</dbReference>
<evidence type="ECO:0000256" key="1">
    <source>
        <dbReference type="ARBA" id="ARBA00010643"/>
    </source>
</evidence>
<dbReference type="InterPro" id="IPR041921">
    <property type="entry name" value="NuoE_N"/>
</dbReference>
<dbReference type="AlphaFoldDB" id="Q3A3H0"/>
<evidence type="ECO:0000256" key="5">
    <source>
        <dbReference type="ARBA" id="ARBA00023014"/>
    </source>
</evidence>
<comment type="similarity">
    <text evidence="1">Belongs to the complex I 24 kDa subunit family.</text>
</comment>
<organism evidence="8 9">
    <name type="scientific">Syntrophotalea carbinolica (strain DSM 2380 / NBRC 103641 / GraBd1)</name>
    <name type="common">Pelobacter carbinolicus</name>
    <dbReference type="NCBI Taxonomy" id="338963"/>
    <lineage>
        <taxon>Bacteria</taxon>
        <taxon>Pseudomonadati</taxon>
        <taxon>Thermodesulfobacteriota</taxon>
        <taxon>Desulfuromonadia</taxon>
        <taxon>Desulfuromonadales</taxon>
        <taxon>Syntrophotaleaceae</taxon>
        <taxon>Syntrophotalea</taxon>
    </lineage>
</organism>
<evidence type="ECO:0000256" key="6">
    <source>
        <dbReference type="ARBA" id="ARBA00034078"/>
    </source>
</evidence>
<dbReference type="GO" id="GO:0016491">
    <property type="term" value="F:oxidoreductase activity"/>
    <property type="evidence" value="ECO:0007669"/>
    <property type="project" value="InterPro"/>
</dbReference>
<dbReference type="Gene3D" id="1.10.10.1590">
    <property type="entry name" value="NADH-quinone oxidoreductase subunit E"/>
    <property type="match status" value="1"/>
</dbReference>
<comment type="cofactor">
    <cofactor evidence="6">
        <name>[2Fe-2S] cluster</name>
        <dbReference type="ChEBI" id="CHEBI:190135"/>
    </cofactor>
</comment>
<dbReference type="Proteomes" id="UP000002534">
    <property type="component" value="Chromosome"/>
</dbReference>
<dbReference type="FunFam" id="3.40.30.10:FF:000015">
    <property type="entry name" value="NADH-quinone oxidoreductase subunit E"/>
    <property type="match status" value="1"/>
</dbReference>
<evidence type="ECO:0000256" key="2">
    <source>
        <dbReference type="ARBA" id="ARBA00022714"/>
    </source>
</evidence>
<dbReference type="GO" id="GO:0051537">
    <property type="term" value="F:2 iron, 2 sulfur cluster binding"/>
    <property type="evidence" value="ECO:0007669"/>
    <property type="project" value="UniProtKB-KW"/>
</dbReference>
<dbReference type="PANTHER" id="PTHR43342:SF2">
    <property type="entry name" value="POTENTIAL NAD-REDUCING HYDROGENASE SUBUNIT"/>
    <property type="match status" value="1"/>
</dbReference>
<dbReference type="SUPFAM" id="SSF52833">
    <property type="entry name" value="Thioredoxin-like"/>
    <property type="match status" value="1"/>
</dbReference>
<dbReference type="InterPro" id="IPR036249">
    <property type="entry name" value="Thioredoxin-like_sf"/>
</dbReference>
<comment type="cofactor">
    <cofactor evidence="7">
        <name>[2Fe-2S] cluster</name>
        <dbReference type="ChEBI" id="CHEBI:190135"/>
    </cofactor>
    <text evidence="7">Binds 1 [2Fe-2S] cluster.</text>
</comment>
<evidence type="ECO:0000313" key="8">
    <source>
        <dbReference type="EMBL" id="ABA89087.1"/>
    </source>
</evidence>
<keyword evidence="2 7" id="KW-0001">2Fe-2S</keyword>
<feature type="binding site" evidence="7">
    <location>
        <position position="94"/>
    </location>
    <ligand>
        <name>[2Fe-2S] cluster</name>
        <dbReference type="ChEBI" id="CHEBI:190135"/>
    </ligand>
</feature>
<evidence type="ECO:0000256" key="7">
    <source>
        <dbReference type="PIRSR" id="PIRSR000216-1"/>
    </source>
</evidence>
<dbReference type="Gene3D" id="3.40.30.10">
    <property type="entry name" value="Glutaredoxin"/>
    <property type="match status" value="1"/>
</dbReference>
<sequence length="168" mass="18375">MSSCQETQKCGSPQDLPEYLFRELDDFIEALPTKEGHLITALHKAQSLFGYLPEEIQEYVANAMNVPVVQVFGVVSFYTFFTMIPKGKHPISVCMGTACFVKGADKVVDAFKNQLNVAVSEVTEDGKFSIDCLRCVGACALAPVVLVGEKVYANVTPDQVKDIIAEFA</sequence>
<dbReference type="Pfam" id="PF01257">
    <property type="entry name" value="2Fe-2S_thioredx"/>
    <property type="match status" value="1"/>
</dbReference>
<dbReference type="KEGG" id="pca:Pcar_1846"/>
<feature type="binding site" evidence="7">
    <location>
        <position position="135"/>
    </location>
    <ligand>
        <name>[2Fe-2S] cluster</name>
        <dbReference type="ChEBI" id="CHEBI:190135"/>
    </ligand>
</feature>
<dbReference type="EMBL" id="CP000142">
    <property type="protein sequence ID" value="ABA89087.1"/>
    <property type="molecule type" value="Genomic_DNA"/>
</dbReference>
<dbReference type="InterPro" id="IPR028431">
    <property type="entry name" value="NADP_DH_HndA-like"/>
</dbReference>
<proteinExistence type="inferred from homology"/>
<dbReference type="STRING" id="338963.Pcar_1846"/>
<dbReference type="PANTHER" id="PTHR43342">
    <property type="entry name" value="NADH-QUINONE OXIDOREDUCTASE, E SUBUNIT"/>
    <property type="match status" value="1"/>
</dbReference>
<dbReference type="PIRSF" id="PIRSF000216">
    <property type="entry name" value="NADH_DH_24kDa"/>
    <property type="match status" value="1"/>
</dbReference>
<feature type="binding site" evidence="7">
    <location>
        <position position="139"/>
    </location>
    <ligand>
        <name>[2Fe-2S] cluster</name>
        <dbReference type="ChEBI" id="CHEBI:190135"/>
    </ligand>
</feature>
<dbReference type="GO" id="GO:0046872">
    <property type="term" value="F:metal ion binding"/>
    <property type="evidence" value="ECO:0007669"/>
    <property type="project" value="UniProtKB-KW"/>
</dbReference>
<reference evidence="8 9" key="2">
    <citation type="journal article" date="2012" name="BMC Genomics">
        <title>The genome of Pelobacter carbinolicus reveals surprising metabolic capabilities and physiological features.</title>
        <authorList>
            <person name="Aklujkar M."/>
            <person name="Haveman S.A."/>
            <person name="Didonato R.Jr."/>
            <person name="Chertkov O."/>
            <person name="Han C.S."/>
            <person name="Land M.L."/>
            <person name="Brown P."/>
            <person name="Lovley D.R."/>
        </authorList>
    </citation>
    <scope>NUCLEOTIDE SEQUENCE [LARGE SCALE GENOMIC DNA]</scope>
    <source>
        <strain evidence="9">DSM 2380 / NBRC 103641 / GraBd1</strain>
    </source>
</reference>
<dbReference type="CDD" id="cd03064">
    <property type="entry name" value="TRX_Fd_NuoE"/>
    <property type="match status" value="1"/>
</dbReference>
<keyword evidence="4 7" id="KW-0408">Iron</keyword>
<gene>
    <name evidence="8" type="primary">hndA-1</name>
    <name evidence="8" type="ordered locus">Pcar_1846</name>
</gene>
<name>Q3A3H0_SYNC1</name>
<dbReference type="InterPro" id="IPR002023">
    <property type="entry name" value="NuoE-like"/>
</dbReference>
<keyword evidence="3 7" id="KW-0479">Metal-binding</keyword>
<evidence type="ECO:0000256" key="4">
    <source>
        <dbReference type="ARBA" id="ARBA00023004"/>
    </source>
</evidence>
<accession>Q3A3H0</accession>
<dbReference type="InterPro" id="IPR042128">
    <property type="entry name" value="NuoE_dom"/>
</dbReference>
<reference evidence="9" key="1">
    <citation type="submission" date="2005-10" db="EMBL/GenBank/DDBJ databases">
        <title>Complete sequence of Pelobacter carbinolicus DSM 2380.</title>
        <authorList>
            <person name="Copeland A."/>
            <person name="Lucas S."/>
            <person name="Lapidus A."/>
            <person name="Barry K."/>
            <person name="Detter J.C."/>
            <person name="Glavina T."/>
            <person name="Hammon N."/>
            <person name="Israni S."/>
            <person name="Pitluck S."/>
            <person name="Chertkov O."/>
            <person name="Schmutz J."/>
            <person name="Larimer F."/>
            <person name="Land M."/>
            <person name="Kyrpides N."/>
            <person name="Ivanova N."/>
            <person name="Richardson P."/>
        </authorList>
    </citation>
    <scope>NUCLEOTIDE SEQUENCE [LARGE SCALE GENOMIC DNA]</scope>
    <source>
        <strain evidence="9">DSM 2380 / NBRC 103641 / GraBd1</strain>
    </source>
</reference>
<evidence type="ECO:0000313" key="9">
    <source>
        <dbReference type="Proteomes" id="UP000002534"/>
    </source>
</evidence>
<keyword evidence="9" id="KW-1185">Reference proteome</keyword>
<keyword evidence="5 7" id="KW-0411">Iron-sulfur</keyword>
<protein>
    <submittedName>
        <fullName evidence="8">Cytoplasmic formate dehydrogenase-associated NADPH oxidoreductase, ferredoxin-like subunit</fullName>
    </submittedName>
</protein>
<dbReference type="HOGENOM" id="CLU_054362_2_1_7"/>
<dbReference type="RefSeq" id="WP_011341589.1">
    <property type="nucleotide sequence ID" value="NC_007498.2"/>
</dbReference>
<evidence type="ECO:0000256" key="3">
    <source>
        <dbReference type="ARBA" id="ARBA00022723"/>
    </source>
</evidence>